<dbReference type="SUPFAM" id="SSF140931">
    <property type="entry name" value="Fic-like"/>
    <property type="match status" value="1"/>
</dbReference>
<evidence type="ECO:0000313" key="2">
    <source>
        <dbReference type="EMBL" id="MEW1974116.1"/>
    </source>
</evidence>
<dbReference type="InterPro" id="IPR003812">
    <property type="entry name" value="Fido"/>
</dbReference>
<keyword evidence="3" id="KW-1185">Reference proteome</keyword>
<dbReference type="InterPro" id="IPR036597">
    <property type="entry name" value="Fido-like_dom_sf"/>
</dbReference>
<dbReference type="PANTHER" id="PTHR13504:SF38">
    <property type="entry name" value="FIDO DOMAIN-CONTAINING PROTEIN"/>
    <property type="match status" value="1"/>
</dbReference>
<evidence type="ECO:0000313" key="3">
    <source>
        <dbReference type="Proteomes" id="UP001553715"/>
    </source>
</evidence>
<dbReference type="RefSeq" id="WP_366232376.1">
    <property type="nucleotide sequence ID" value="NZ_JBFBMH010000003.1"/>
</dbReference>
<proteinExistence type="predicted"/>
<protein>
    <submittedName>
        <fullName evidence="2">Fic family protein</fullName>
    </submittedName>
</protein>
<dbReference type="PROSITE" id="PS51459">
    <property type="entry name" value="FIDO"/>
    <property type="match status" value="1"/>
</dbReference>
<name>A0ABV3LDZ3_9MICO</name>
<accession>A0ABV3LDZ3</accession>
<organism evidence="2 3">
    <name type="scientific">Microbacterium profundi</name>
    <dbReference type="NCBI Taxonomy" id="450380"/>
    <lineage>
        <taxon>Bacteria</taxon>
        <taxon>Bacillati</taxon>
        <taxon>Actinomycetota</taxon>
        <taxon>Actinomycetes</taxon>
        <taxon>Micrococcales</taxon>
        <taxon>Microbacteriaceae</taxon>
        <taxon>Microbacterium</taxon>
    </lineage>
</organism>
<dbReference type="Proteomes" id="UP001553715">
    <property type="component" value="Unassembled WGS sequence"/>
</dbReference>
<gene>
    <name evidence="2" type="ORF">AB0301_03380</name>
</gene>
<dbReference type="InterPro" id="IPR040198">
    <property type="entry name" value="Fido_containing"/>
</dbReference>
<dbReference type="Gene3D" id="1.10.3290.10">
    <property type="entry name" value="Fido-like domain"/>
    <property type="match status" value="1"/>
</dbReference>
<comment type="caution">
    <text evidence="2">The sequence shown here is derived from an EMBL/GenBank/DDBJ whole genome shotgun (WGS) entry which is preliminary data.</text>
</comment>
<dbReference type="PANTHER" id="PTHR13504">
    <property type="entry name" value="FIDO DOMAIN-CONTAINING PROTEIN DDB_G0283145"/>
    <property type="match status" value="1"/>
</dbReference>
<sequence length="291" mass="32697">MINRVTWDRLEAVIADYRATVEGHPEALAQIARAELAESVQQSNAIENSTLTLDDTERILAGLMPAARRDLREVYEAKNLAAVTESLMTDREPFSVDLILRWHSMLLAGIRDDVAGRFRHADEWVRVGAHLGANPAFVADLVADAVTRFHDDASMAPLERIAWFHCEFEVIHPFVDGNGRIGRMLINKQLQVIGLPPVIVRARNRRVDYYSLLAQYAKSSSHDGMTRLLALLVLESLHKRIALISSRRVIPLADWARAAGISGAAAANKAKRQTIPAFRMRDRWMVAEDYR</sequence>
<dbReference type="Pfam" id="PF02661">
    <property type="entry name" value="Fic"/>
    <property type="match status" value="1"/>
</dbReference>
<dbReference type="EMBL" id="JBFBMH010000003">
    <property type="protein sequence ID" value="MEW1974116.1"/>
    <property type="molecule type" value="Genomic_DNA"/>
</dbReference>
<evidence type="ECO:0000259" key="1">
    <source>
        <dbReference type="PROSITE" id="PS51459"/>
    </source>
</evidence>
<feature type="domain" description="Fido" evidence="1">
    <location>
        <begin position="94"/>
        <end position="235"/>
    </location>
</feature>
<reference evidence="2 3" key="1">
    <citation type="submission" date="2024-06" db="EMBL/GenBank/DDBJ databases">
        <title>The Natural Products Discovery Center: Release of the First 8490 Sequenced Strains for Exploring Actinobacteria Biosynthetic Diversity.</title>
        <authorList>
            <person name="Kalkreuter E."/>
            <person name="Kautsar S.A."/>
            <person name="Yang D."/>
            <person name="Bader C.D."/>
            <person name="Teijaro C.N."/>
            <person name="Fluegel L."/>
            <person name="Davis C.M."/>
            <person name="Simpson J.R."/>
            <person name="Lauterbach L."/>
            <person name="Steele A.D."/>
            <person name="Gui C."/>
            <person name="Meng S."/>
            <person name="Li G."/>
            <person name="Viehrig K."/>
            <person name="Ye F."/>
            <person name="Su P."/>
            <person name="Kiefer A.F."/>
            <person name="Nichols A."/>
            <person name="Cepeda A.J."/>
            <person name="Yan W."/>
            <person name="Fan B."/>
            <person name="Jiang Y."/>
            <person name="Adhikari A."/>
            <person name="Zheng C.-J."/>
            <person name="Schuster L."/>
            <person name="Cowan T.M."/>
            <person name="Smanski M.J."/>
            <person name="Chevrette M.G."/>
            <person name="De Carvalho L.P.S."/>
            <person name="Shen B."/>
        </authorList>
    </citation>
    <scope>NUCLEOTIDE SEQUENCE [LARGE SCALE GENOMIC DNA]</scope>
    <source>
        <strain evidence="2 3">NPDC077434</strain>
    </source>
</reference>